<keyword evidence="1" id="KW-0863">Zinc-finger</keyword>
<organism evidence="4">
    <name type="scientific">Anthurium amnicola</name>
    <dbReference type="NCBI Taxonomy" id="1678845"/>
    <lineage>
        <taxon>Eukaryota</taxon>
        <taxon>Viridiplantae</taxon>
        <taxon>Streptophyta</taxon>
        <taxon>Embryophyta</taxon>
        <taxon>Tracheophyta</taxon>
        <taxon>Spermatophyta</taxon>
        <taxon>Magnoliopsida</taxon>
        <taxon>Liliopsida</taxon>
        <taxon>Araceae</taxon>
        <taxon>Pothoideae</taxon>
        <taxon>Potheae</taxon>
        <taxon>Anthurium</taxon>
    </lineage>
</organism>
<sequence>MAESRKPTKKDHRHHKNQAKQSQSQKQPRKTPEKPRSWGAIRGLFTCKHHHADGGRKKHRGTGCSGSLCSSKESSRVAQRPGTPSPEAQKKRVAGRTARAPSEETSAAVSSSYSSLSSSSLAAGSSSSSSSVGGSFRGLHLRRLSGCYECHMVVDPIHGLVRDPSLRTISPCPDCGEIFMKPESLELHQAVRHAVLELGPEDSSRNIVEIIFQSSWLKKQSPVCKIDRILKVNNTQKTVSRFEDYRDSIRSKASKLAKKHPRCAADGNELLRFHCAPLACSLGLHGSTNLCQSTPHCAACSIIRCGFRPDGAGRVRTMATSGGAHDAAQAPPGDDKRAMLVCRVIAGRVKKAQDPLEEYDSISGPAGVYSTLDELFVLNPRAILPCFVVIYGGF</sequence>
<accession>A0A1D1YET8</accession>
<evidence type="ECO:0000313" key="4">
    <source>
        <dbReference type="EMBL" id="JAT53162.1"/>
    </source>
</evidence>
<feature type="compositionally biased region" description="Basic residues" evidence="2">
    <location>
        <begin position="7"/>
        <end position="18"/>
    </location>
</feature>
<gene>
    <name evidence="4" type="primary">ZK353.4</name>
    <name evidence="4" type="ORF">g.44078</name>
</gene>
<feature type="region of interest" description="Disordered" evidence="2">
    <location>
        <begin position="1"/>
        <end position="109"/>
    </location>
</feature>
<name>A0A1D1YET8_9ARAE</name>
<evidence type="ECO:0000259" key="3">
    <source>
        <dbReference type="PROSITE" id="PS50157"/>
    </source>
</evidence>
<dbReference type="AlphaFoldDB" id="A0A1D1YET8"/>
<dbReference type="SUPFAM" id="SSF56399">
    <property type="entry name" value="ADP-ribosylation"/>
    <property type="match status" value="1"/>
</dbReference>
<dbReference type="InterPro" id="IPR013087">
    <property type="entry name" value="Znf_C2H2_type"/>
</dbReference>
<evidence type="ECO:0000256" key="1">
    <source>
        <dbReference type="PROSITE-ProRule" id="PRU00042"/>
    </source>
</evidence>
<protein>
    <submittedName>
        <fullName evidence="4">Uncharacterized protein ZK353.4</fullName>
    </submittedName>
</protein>
<dbReference type="Gene3D" id="3.90.228.10">
    <property type="match status" value="1"/>
</dbReference>
<keyword evidence="1" id="KW-0479">Metal-binding</keyword>
<proteinExistence type="predicted"/>
<keyword evidence="1" id="KW-0862">Zinc</keyword>
<dbReference type="EMBL" id="GDJX01014774">
    <property type="protein sequence ID" value="JAT53162.1"/>
    <property type="molecule type" value="Transcribed_RNA"/>
</dbReference>
<dbReference type="PANTHER" id="PTHR31681">
    <property type="entry name" value="C2H2-LIKE ZINC FINGER PROTEIN"/>
    <property type="match status" value="1"/>
</dbReference>
<dbReference type="PANTHER" id="PTHR31681:SF3">
    <property type="entry name" value="OS04G0690100 PROTEIN"/>
    <property type="match status" value="1"/>
</dbReference>
<dbReference type="PROSITE" id="PS00028">
    <property type="entry name" value="ZINC_FINGER_C2H2_1"/>
    <property type="match status" value="1"/>
</dbReference>
<feature type="compositionally biased region" description="Basic residues" evidence="2">
    <location>
        <begin position="47"/>
        <end position="61"/>
    </location>
</feature>
<dbReference type="GO" id="GO:0008270">
    <property type="term" value="F:zinc ion binding"/>
    <property type="evidence" value="ECO:0007669"/>
    <property type="project" value="UniProtKB-KW"/>
</dbReference>
<dbReference type="PROSITE" id="PS50157">
    <property type="entry name" value="ZINC_FINGER_C2H2_2"/>
    <property type="match status" value="1"/>
</dbReference>
<evidence type="ECO:0000256" key="2">
    <source>
        <dbReference type="SAM" id="MobiDB-lite"/>
    </source>
</evidence>
<feature type="domain" description="C2H2-type" evidence="3">
    <location>
        <begin position="170"/>
        <end position="194"/>
    </location>
</feature>
<reference evidence="4" key="1">
    <citation type="submission" date="2015-07" db="EMBL/GenBank/DDBJ databases">
        <title>Transcriptome Assembly of Anthurium amnicola.</title>
        <authorList>
            <person name="Suzuki J."/>
        </authorList>
    </citation>
    <scope>NUCLEOTIDE SEQUENCE</scope>
</reference>